<evidence type="ECO:0000256" key="1">
    <source>
        <dbReference type="ARBA" id="ARBA00023284"/>
    </source>
</evidence>
<evidence type="ECO:0000313" key="3">
    <source>
        <dbReference type="Proteomes" id="UP000547973"/>
    </source>
</evidence>
<organism evidence="2 3">
    <name type="scientific">Demequina lutea</name>
    <dbReference type="NCBI Taxonomy" id="431489"/>
    <lineage>
        <taxon>Bacteria</taxon>
        <taxon>Bacillati</taxon>
        <taxon>Actinomycetota</taxon>
        <taxon>Actinomycetes</taxon>
        <taxon>Micrococcales</taxon>
        <taxon>Demequinaceae</taxon>
        <taxon>Demequina</taxon>
    </lineage>
</organism>
<dbReference type="InterPro" id="IPR036249">
    <property type="entry name" value="Thioredoxin-like_sf"/>
</dbReference>
<sequence>MKIEIEYCVPCGYLPRATEAQTRLLEEFGGRVESVALKTGSRGVFTFRADGEEIYSKPDEFNIDAIVATVNSLIPAADGVQVDGRELLMGKKH</sequence>
<protein>
    <submittedName>
        <fullName evidence="2">Selenoprotein W-related protein</fullName>
    </submittedName>
</protein>
<dbReference type="Gene3D" id="3.40.30.10">
    <property type="entry name" value="Glutaredoxin"/>
    <property type="match status" value="1"/>
</dbReference>
<dbReference type="RefSeq" id="WP_179397903.1">
    <property type="nucleotide sequence ID" value="NZ_JACBZO010000001.1"/>
</dbReference>
<accession>A0A7Y9ZA06</accession>
<keyword evidence="1" id="KW-0676">Redox-active center</keyword>
<evidence type="ECO:0000313" key="2">
    <source>
        <dbReference type="EMBL" id="NYI41524.1"/>
    </source>
</evidence>
<name>A0A7Y9ZA06_9MICO</name>
<dbReference type="Proteomes" id="UP000547973">
    <property type="component" value="Unassembled WGS sequence"/>
</dbReference>
<dbReference type="NCBIfam" id="TIGR02174">
    <property type="entry name" value="CXXU_selWTH"/>
    <property type="match status" value="1"/>
</dbReference>
<proteinExistence type="predicted"/>
<dbReference type="Pfam" id="PF10262">
    <property type="entry name" value="Rdx"/>
    <property type="match status" value="1"/>
</dbReference>
<gene>
    <name evidence="2" type="ORF">BKA03_001643</name>
</gene>
<dbReference type="SUPFAM" id="SSF52833">
    <property type="entry name" value="Thioredoxin-like"/>
    <property type="match status" value="1"/>
</dbReference>
<reference evidence="2 3" key="1">
    <citation type="submission" date="2020-07" db="EMBL/GenBank/DDBJ databases">
        <title>Sequencing the genomes of 1000 actinobacteria strains.</title>
        <authorList>
            <person name="Klenk H.-P."/>
        </authorList>
    </citation>
    <scope>NUCLEOTIDE SEQUENCE [LARGE SCALE GENOMIC DNA]</scope>
    <source>
        <strain evidence="2 3">DSM 19970</strain>
    </source>
</reference>
<dbReference type="InterPro" id="IPR011893">
    <property type="entry name" value="Selenoprotein_Rdx-typ"/>
</dbReference>
<comment type="caution">
    <text evidence="2">The sequence shown here is derived from an EMBL/GenBank/DDBJ whole genome shotgun (WGS) entry which is preliminary data.</text>
</comment>
<dbReference type="AlphaFoldDB" id="A0A7Y9ZA06"/>
<dbReference type="EMBL" id="JACBZO010000001">
    <property type="protein sequence ID" value="NYI41524.1"/>
    <property type="molecule type" value="Genomic_DNA"/>
</dbReference>
<keyword evidence="3" id="KW-1185">Reference proteome</keyword>